<evidence type="ECO:0000256" key="4">
    <source>
        <dbReference type="ARBA" id="ARBA00022840"/>
    </source>
</evidence>
<dbReference type="GO" id="GO:0005829">
    <property type="term" value="C:cytosol"/>
    <property type="evidence" value="ECO:0007669"/>
    <property type="project" value="TreeGrafter"/>
</dbReference>
<accession>A0A9D7SIC8</accession>
<organism evidence="10 11">
    <name type="scientific">Candidatus Geothrix skivensis</name>
    <dbReference type="NCBI Taxonomy" id="2954439"/>
    <lineage>
        <taxon>Bacteria</taxon>
        <taxon>Pseudomonadati</taxon>
        <taxon>Acidobacteriota</taxon>
        <taxon>Holophagae</taxon>
        <taxon>Holophagales</taxon>
        <taxon>Holophagaceae</taxon>
        <taxon>Geothrix</taxon>
    </lineage>
</organism>
<comment type="subcellular location">
    <subcellularLocation>
        <location evidence="8">Cytoplasm</location>
    </subcellularLocation>
</comment>
<feature type="region of interest" description="Disordered" evidence="9">
    <location>
        <begin position="290"/>
        <end position="314"/>
    </location>
</feature>
<dbReference type="PANTHER" id="PTHR30075">
    <property type="entry name" value="GLYCYL-TRNA SYNTHETASE"/>
    <property type="match status" value="1"/>
</dbReference>
<dbReference type="Pfam" id="PF02091">
    <property type="entry name" value="tRNA-synt_2e"/>
    <property type="match status" value="1"/>
</dbReference>
<sequence length="314" mass="35301">MHIQELILRLQRFWADRGCLIGQPYDLEKGAGTMNPLTFFGALGAKPWNVAYVEPSRRPADGRYGENPFRVYKHLQFQVILKPSPAAVQDLYIESLEALGIDFSKHDLRFEEDNWESPSLGAWGVGWQVVLDGMEISQFTYFQQVGGLDCRPVSAELTYGIERICMFLGGYDNIFDLVHGEVKTDDGVFPVTYGQMRQREEFELSAYSFEHADLDLHRTLFEAFEKEGWRLLKDHGHFLSAYEQALKMSHTFNVLDARGAVSTTERPGIIKRVRDLACGCAKAYLEHEEGKTPAAENAEGAEKHGAASAKGGAK</sequence>
<comment type="subunit">
    <text evidence="8">Tetramer of two alpha and two beta subunits.</text>
</comment>
<keyword evidence="8" id="KW-0963">Cytoplasm</keyword>
<dbReference type="EC" id="6.1.1.14" evidence="8"/>
<comment type="similarity">
    <text evidence="1 8">Belongs to the class-II aminoacyl-tRNA synthetase family.</text>
</comment>
<dbReference type="PROSITE" id="PS50861">
    <property type="entry name" value="AA_TRNA_LIGASE_II_GLYAB"/>
    <property type="match status" value="1"/>
</dbReference>
<dbReference type="GO" id="GO:0005524">
    <property type="term" value="F:ATP binding"/>
    <property type="evidence" value="ECO:0007669"/>
    <property type="project" value="UniProtKB-UniRule"/>
</dbReference>
<dbReference type="Proteomes" id="UP000886657">
    <property type="component" value="Unassembled WGS sequence"/>
</dbReference>
<dbReference type="Gene3D" id="1.20.58.180">
    <property type="entry name" value="Class II aaRS and biotin synthetases, domain 2"/>
    <property type="match status" value="1"/>
</dbReference>
<keyword evidence="4 8" id="KW-0067">ATP-binding</keyword>
<dbReference type="InterPro" id="IPR006194">
    <property type="entry name" value="Gly-tRNA-synth_heterodimer"/>
</dbReference>
<keyword evidence="6 8" id="KW-0030">Aminoacyl-tRNA synthetase</keyword>
<evidence type="ECO:0000313" key="10">
    <source>
        <dbReference type="EMBL" id="MBK9796511.1"/>
    </source>
</evidence>
<dbReference type="PRINTS" id="PR01044">
    <property type="entry name" value="TRNASYNTHGA"/>
</dbReference>
<dbReference type="NCBIfam" id="NF006827">
    <property type="entry name" value="PRK09348.1"/>
    <property type="match status" value="1"/>
</dbReference>
<gene>
    <name evidence="8" type="primary">glyQ</name>
    <name evidence="10" type="ORF">IPP58_08420</name>
</gene>
<evidence type="ECO:0000256" key="6">
    <source>
        <dbReference type="ARBA" id="ARBA00023146"/>
    </source>
</evidence>
<evidence type="ECO:0000313" key="11">
    <source>
        <dbReference type="Proteomes" id="UP000886657"/>
    </source>
</evidence>
<dbReference type="Gene3D" id="3.30.930.10">
    <property type="entry name" value="Bira Bifunctional Protein, Domain 2"/>
    <property type="match status" value="1"/>
</dbReference>
<keyword evidence="5 8" id="KW-0648">Protein biosynthesis</keyword>
<dbReference type="SUPFAM" id="SSF55681">
    <property type="entry name" value="Class II aaRS and biotin synthetases"/>
    <property type="match status" value="1"/>
</dbReference>
<evidence type="ECO:0000256" key="2">
    <source>
        <dbReference type="ARBA" id="ARBA00022598"/>
    </source>
</evidence>
<keyword evidence="3 8" id="KW-0547">Nucleotide-binding</keyword>
<keyword evidence="2 8" id="KW-0436">Ligase</keyword>
<dbReference type="EMBL" id="JADKIO010000006">
    <property type="protein sequence ID" value="MBK9796511.1"/>
    <property type="molecule type" value="Genomic_DNA"/>
</dbReference>
<dbReference type="InterPro" id="IPR002310">
    <property type="entry name" value="Gly-tRNA_ligase_asu"/>
</dbReference>
<dbReference type="HAMAP" id="MF_00254">
    <property type="entry name" value="Gly_tRNA_synth_alpha"/>
    <property type="match status" value="1"/>
</dbReference>
<comment type="catalytic activity">
    <reaction evidence="7 8">
        <text>tRNA(Gly) + glycine + ATP = glycyl-tRNA(Gly) + AMP + diphosphate</text>
        <dbReference type="Rhea" id="RHEA:16013"/>
        <dbReference type="Rhea" id="RHEA-COMP:9664"/>
        <dbReference type="Rhea" id="RHEA-COMP:9683"/>
        <dbReference type="ChEBI" id="CHEBI:30616"/>
        <dbReference type="ChEBI" id="CHEBI:33019"/>
        <dbReference type="ChEBI" id="CHEBI:57305"/>
        <dbReference type="ChEBI" id="CHEBI:78442"/>
        <dbReference type="ChEBI" id="CHEBI:78522"/>
        <dbReference type="ChEBI" id="CHEBI:456215"/>
        <dbReference type="EC" id="6.1.1.14"/>
    </reaction>
</comment>
<evidence type="ECO:0000256" key="1">
    <source>
        <dbReference type="ARBA" id="ARBA00008226"/>
    </source>
</evidence>
<evidence type="ECO:0000256" key="5">
    <source>
        <dbReference type="ARBA" id="ARBA00022917"/>
    </source>
</evidence>
<evidence type="ECO:0000256" key="9">
    <source>
        <dbReference type="SAM" id="MobiDB-lite"/>
    </source>
</evidence>
<dbReference type="GO" id="GO:0004820">
    <property type="term" value="F:glycine-tRNA ligase activity"/>
    <property type="evidence" value="ECO:0007669"/>
    <property type="project" value="UniProtKB-UniRule"/>
</dbReference>
<evidence type="ECO:0000256" key="8">
    <source>
        <dbReference type="HAMAP-Rule" id="MF_00254"/>
    </source>
</evidence>
<evidence type="ECO:0000256" key="3">
    <source>
        <dbReference type="ARBA" id="ARBA00022741"/>
    </source>
</evidence>
<dbReference type="InterPro" id="IPR045864">
    <property type="entry name" value="aa-tRNA-synth_II/BPL/LPL"/>
</dbReference>
<dbReference type="PANTHER" id="PTHR30075:SF2">
    <property type="entry name" value="GLYCINE--TRNA LIGASE, CHLOROPLASTIC_MITOCHONDRIAL 2"/>
    <property type="match status" value="1"/>
</dbReference>
<reference evidence="10" key="1">
    <citation type="submission" date="2020-10" db="EMBL/GenBank/DDBJ databases">
        <title>Connecting structure to function with the recovery of over 1000 high-quality activated sludge metagenome-assembled genomes encoding full-length rRNA genes using long-read sequencing.</title>
        <authorList>
            <person name="Singleton C.M."/>
            <person name="Petriglieri F."/>
            <person name="Kristensen J.M."/>
            <person name="Kirkegaard R.H."/>
            <person name="Michaelsen T.Y."/>
            <person name="Andersen M.H."/>
            <person name="Karst S.M."/>
            <person name="Dueholm M.S."/>
            <person name="Nielsen P.H."/>
            <person name="Albertsen M."/>
        </authorList>
    </citation>
    <scope>NUCLEOTIDE SEQUENCE</scope>
    <source>
        <strain evidence="10">Skiv_18-Q3-R9-52_MAXAC.067</strain>
    </source>
</reference>
<protein>
    <recommendedName>
        <fullName evidence="8">Glycine--tRNA ligase alpha subunit</fullName>
        <ecNumber evidence="8">6.1.1.14</ecNumber>
    </recommendedName>
    <alternativeName>
        <fullName evidence="8">Glycyl-tRNA synthetase alpha subunit</fullName>
        <shortName evidence="8">GlyRS</shortName>
    </alternativeName>
</protein>
<dbReference type="AlphaFoldDB" id="A0A9D7SIC8"/>
<dbReference type="NCBIfam" id="TIGR00388">
    <property type="entry name" value="glyQ"/>
    <property type="match status" value="1"/>
</dbReference>
<comment type="caution">
    <text evidence="10">The sequence shown here is derived from an EMBL/GenBank/DDBJ whole genome shotgun (WGS) entry which is preliminary data.</text>
</comment>
<name>A0A9D7SIC8_9BACT</name>
<proteinExistence type="inferred from homology"/>
<evidence type="ECO:0000256" key="7">
    <source>
        <dbReference type="ARBA" id="ARBA00047937"/>
    </source>
</evidence>
<dbReference type="GO" id="GO:0006426">
    <property type="term" value="P:glycyl-tRNA aminoacylation"/>
    <property type="evidence" value="ECO:0007669"/>
    <property type="project" value="UniProtKB-UniRule"/>
</dbReference>